<dbReference type="RefSeq" id="WP_307275481.1">
    <property type="nucleotide sequence ID" value="NZ_JAUSVX010000007.1"/>
</dbReference>
<feature type="transmembrane region" description="Helical" evidence="19">
    <location>
        <begin position="67"/>
        <end position="85"/>
    </location>
</feature>
<reference evidence="20 21" key="1">
    <citation type="submission" date="2023-07" db="EMBL/GenBank/DDBJ databases">
        <title>Genomic Encyclopedia of Type Strains, Phase IV (KMG-IV): sequencing the most valuable type-strain genomes for metagenomic binning, comparative biology and taxonomic classification.</title>
        <authorList>
            <person name="Goeker M."/>
        </authorList>
    </citation>
    <scope>NUCLEOTIDE SEQUENCE [LARGE SCALE GENOMIC DNA]</scope>
    <source>
        <strain evidence="20 21">DSM 19619</strain>
    </source>
</reference>
<keyword evidence="21" id="KW-1185">Reference proteome</keyword>
<keyword evidence="8 19" id="KW-0169">Cobalamin biosynthesis</keyword>
<evidence type="ECO:0000256" key="15">
    <source>
        <dbReference type="ARBA" id="ARBA00032605"/>
    </source>
</evidence>
<evidence type="ECO:0000256" key="2">
    <source>
        <dbReference type="ARBA" id="ARBA00004651"/>
    </source>
</evidence>
<keyword evidence="9 19" id="KW-0808">Transferase</keyword>
<evidence type="ECO:0000256" key="3">
    <source>
        <dbReference type="ARBA" id="ARBA00004663"/>
    </source>
</evidence>
<evidence type="ECO:0000256" key="8">
    <source>
        <dbReference type="ARBA" id="ARBA00022573"/>
    </source>
</evidence>
<evidence type="ECO:0000313" key="21">
    <source>
        <dbReference type="Proteomes" id="UP001242480"/>
    </source>
</evidence>
<accession>A0ABU0JCM3</accession>
<keyword evidence="10 19" id="KW-0812">Transmembrane</keyword>
<dbReference type="EC" id="2.7.8.26" evidence="5 19"/>
<feature type="transmembrane region" description="Helical" evidence="19">
    <location>
        <begin position="192"/>
        <end position="220"/>
    </location>
</feature>
<comment type="catalytic activity">
    <reaction evidence="18 19">
        <text>alpha-ribazole 5'-phosphate + adenosylcob(III)inamide-GDP = adenosylcob(III)alamin 5'-phosphate + GMP + H(+)</text>
        <dbReference type="Rhea" id="RHEA:23560"/>
        <dbReference type="ChEBI" id="CHEBI:15378"/>
        <dbReference type="ChEBI" id="CHEBI:57918"/>
        <dbReference type="ChEBI" id="CHEBI:58115"/>
        <dbReference type="ChEBI" id="CHEBI:60487"/>
        <dbReference type="ChEBI" id="CHEBI:60493"/>
        <dbReference type="EC" id="2.7.8.26"/>
    </reaction>
</comment>
<evidence type="ECO:0000256" key="11">
    <source>
        <dbReference type="ARBA" id="ARBA00022842"/>
    </source>
</evidence>
<keyword evidence="7 19" id="KW-1003">Cell membrane</keyword>
<proteinExistence type="inferred from homology"/>
<dbReference type="InterPro" id="IPR003805">
    <property type="entry name" value="CobS"/>
</dbReference>
<evidence type="ECO:0000313" key="20">
    <source>
        <dbReference type="EMBL" id="MDQ0471014.1"/>
    </source>
</evidence>
<feature type="transmembrane region" description="Helical" evidence="19">
    <location>
        <begin position="115"/>
        <end position="134"/>
    </location>
</feature>
<evidence type="ECO:0000256" key="18">
    <source>
        <dbReference type="ARBA" id="ARBA00049504"/>
    </source>
</evidence>
<dbReference type="HAMAP" id="MF_00719">
    <property type="entry name" value="CobS"/>
    <property type="match status" value="1"/>
</dbReference>
<keyword evidence="13 19" id="KW-0472">Membrane</keyword>
<dbReference type="PANTHER" id="PTHR34148:SF1">
    <property type="entry name" value="ADENOSYLCOBINAMIDE-GDP RIBAZOLETRANSFERASE"/>
    <property type="match status" value="1"/>
</dbReference>
<evidence type="ECO:0000256" key="14">
    <source>
        <dbReference type="ARBA" id="ARBA00025228"/>
    </source>
</evidence>
<evidence type="ECO:0000256" key="5">
    <source>
        <dbReference type="ARBA" id="ARBA00013200"/>
    </source>
</evidence>
<comment type="cofactor">
    <cofactor evidence="1 19">
        <name>Mg(2+)</name>
        <dbReference type="ChEBI" id="CHEBI:18420"/>
    </cofactor>
</comment>
<evidence type="ECO:0000256" key="4">
    <source>
        <dbReference type="ARBA" id="ARBA00010561"/>
    </source>
</evidence>
<dbReference type="PANTHER" id="PTHR34148">
    <property type="entry name" value="ADENOSYLCOBINAMIDE-GDP RIBAZOLETRANSFERASE"/>
    <property type="match status" value="1"/>
</dbReference>
<comment type="pathway">
    <text evidence="3 19">Cofactor biosynthesis; adenosylcobalamin biosynthesis; adenosylcobalamin from cob(II)yrinate a,c-diamide: step 7/7.</text>
</comment>
<comment type="function">
    <text evidence="14 19">Joins adenosylcobinamide-GDP and alpha-ribazole to generate adenosylcobalamin (Ado-cobalamin). Also synthesizes adenosylcobalamin 5'-phosphate from adenosylcobinamide-GDP and alpha-ribazole 5'-phosphate.</text>
</comment>
<feature type="transmembrane region" description="Helical" evidence="19">
    <location>
        <begin position="146"/>
        <end position="166"/>
    </location>
</feature>
<evidence type="ECO:0000256" key="19">
    <source>
        <dbReference type="HAMAP-Rule" id="MF_00719"/>
    </source>
</evidence>
<dbReference type="Proteomes" id="UP001242480">
    <property type="component" value="Unassembled WGS sequence"/>
</dbReference>
<sequence length="263" mass="26012">MSDYPASVARALRFWSRLPLPVLPFEIDPHAPPVMTVLAPAAPAAGALIGLLGALVLALAHGLGLPAWPAAIAAVAALVLATGALHEDALADVADGFGGGGTIVRKLEIMKDPRLGSYGAAALSLALLAKVALLGELLARHGPWRAAAALVAAAAMARIAGLWPLVALPPARVDGAGAAAGMLAPRPWRVGAGIGAGIAVVLVLPACGWLPAVLAPAAALATAWGVARLADRQIGGQTGDVCGAATGLAELAFLAVALAFSRA</sequence>
<gene>
    <name evidence="19" type="primary">cobS</name>
    <name evidence="20" type="ORF">QO011_004033</name>
</gene>
<comment type="subcellular location">
    <subcellularLocation>
        <location evidence="2 19">Cell membrane</location>
        <topology evidence="2 19">Multi-pass membrane protein</topology>
    </subcellularLocation>
</comment>
<evidence type="ECO:0000256" key="9">
    <source>
        <dbReference type="ARBA" id="ARBA00022679"/>
    </source>
</evidence>
<comment type="similarity">
    <text evidence="4 19">Belongs to the CobS family.</text>
</comment>
<evidence type="ECO:0000256" key="17">
    <source>
        <dbReference type="ARBA" id="ARBA00048623"/>
    </source>
</evidence>
<name>A0ABU0JCM3_9HYPH</name>
<dbReference type="Pfam" id="PF02654">
    <property type="entry name" value="CobS"/>
    <property type="match status" value="1"/>
</dbReference>
<feature type="transmembrane region" description="Helical" evidence="19">
    <location>
        <begin position="37"/>
        <end position="60"/>
    </location>
</feature>
<keyword evidence="11 19" id="KW-0460">Magnesium</keyword>
<evidence type="ECO:0000256" key="12">
    <source>
        <dbReference type="ARBA" id="ARBA00022989"/>
    </source>
</evidence>
<evidence type="ECO:0000256" key="6">
    <source>
        <dbReference type="ARBA" id="ARBA00015850"/>
    </source>
</evidence>
<comment type="caution">
    <text evidence="20">The sequence shown here is derived from an EMBL/GenBank/DDBJ whole genome shotgun (WGS) entry which is preliminary data.</text>
</comment>
<comment type="catalytic activity">
    <reaction evidence="17 19">
        <text>alpha-ribazole + adenosylcob(III)inamide-GDP = adenosylcob(III)alamin + GMP + H(+)</text>
        <dbReference type="Rhea" id="RHEA:16049"/>
        <dbReference type="ChEBI" id="CHEBI:10329"/>
        <dbReference type="ChEBI" id="CHEBI:15378"/>
        <dbReference type="ChEBI" id="CHEBI:18408"/>
        <dbReference type="ChEBI" id="CHEBI:58115"/>
        <dbReference type="ChEBI" id="CHEBI:60487"/>
        <dbReference type="EC" id="2.7.8.26"/>
    </reaction>
</comment>
<dbReference type="GO" id="GO:0051073">
    <property type="term" value="F:adenosylcobinamide-GDP ribazoletransferase activity"/>
    <property type="evidence" value="ECO:0007669"/>
    <property type="project" value="UniProtKB-EC"/>
</dbReference>
<evidence type="ECO:0000256" key="7">
    <source>
        <dbReference type="ARBA" id="ARBA00022475"/>
    </source>
</evidence>
<keyword evidence="12 19" id="KW-1133">Transmembrane helix</keyword>
<evidence type="ECO:0000256" key="10">
    <source>
        <dbReference type="ARBA" id="ARBA00022692"/>
    </source>
</evidence>
<evidence type="ECO:0000256" key="1">
    <source>
        <dbReference type="ARBA" id="ARBA00001946"/>
    </source>
</evidence>
<evidence type="ECO:0000256" key="16">
    <source>
        <dbReference type="ARBA" id="ARBA00032853"/>
    </source>
</evidence>
<organism evidence="20 21">
    <name type="scientific">Labrys wisconsinensis</name>
    <dbReference type="NCBI Taxonomy" id="425677"/>
    <lineage>
        <taxon>Bacteria</taxon>
        <taxon>Pseudomonadati</taxon>
        <taxon>Pseudomonadota</taxon>
        <taxon>Alphaproteobacteria</taxon>
        <taxon>Hyphomicrobiales</taxon>
        <taxon>Xanthobacteraceae</taxon>
        <taxon>Labrys</taxon>
    </lineage>
</organism>
<dbReference type="EMBL" id="JAUSVX010000007">
    <property type="protein sequence ID" value="MDQ0471014.1"/>
    <property type="molecule type" value="Genomic_DNA"/>
</dbReference>
<protein>
    <recommendedName>
        <fullName evidence="6 19">Adenosylcobinamide-GDP ribazoletransferase</fullName>
        <ecNumber evidence="5 19">2.7.8.26</ecNumber>
    </recommendedName>
    <alternativeName>
        <fullName evidence="16 19">Cobalamin synthase</fullName>
    </alternativeName>
    <alternativeName>
        <fullName evidence="15 19">Cobalamin-5'-phosphate synthase</fullName>
    </alternativeName>
</protein>
<evidence type="ECO:0000256" key="13">
    <source>
        <dbReference type="ARBA" id="ARBA00023136"/>
    </source>
</evidence>